<gene>
    <name evidence="1" type="ORF">HJG60_011237</name>
</gene>
<reference evidence="1 2" key="1">
    <citation type="journal article" date="2020" name="Nature">
        <title>Six reference-quality genomes reveal evolution of bat adaptations.</title>
        <authorList>
            <person name="Jebb D."/>
            <person name="Huang Z."/>
            <person name="Pippel M."/>
            <person name="Hughes G.M."/>
            <person name="Lavrichenko K."/>
            <person name="Devanna P."/>
            <person name="Winkler S."/>
            <person name="Jermiin L.S."/>
            <person name="Skirmuntt E.C."/>
            <person name="Katzourakis A."/>
            <person name="Burkitt-Gray L."/>
            <person name="Ray D.A."/>
            <person name="Sullivan K.A.M."/>
            <person name="Roscito J.G."/>
            <person name="Kirilenko B.M."/>
            <person name="Davalos L.M."/>
            <person name="Corthals A.P."/>
            <person name="Power M.L."/>
            <person name="Jones G."/>
            <person name="Ransome R.D."/>
            <person name="Dechmann D.K.N."/>
            <person name="Locatelli A.G."/>
            <person name="Puechmaille S.J."/>
            <person name="Fedrigo O."/>
            <person name="Jarvis E.D."/>
            <person name="Hiller M."/>
            <person name="Vernes S.C."/>
            <person name="Myers E.W."/>
            <person name="Teeling E.C."/>
        </authorList>
    </citation>
    <scope>NUCLEOTIDE SEQUENCE [LARGE SCALE GENOMIC DNA]</scope>
    <source>
        <strain evidence="1">Bat1K_MPI-CBG_1</strain>
    </source>
</reference>
<evidence type="ECO:0000313" key="1">
    <source>
        <dbReference type="EMBL" id="KAF6104230.1"/>
    </source>
</evidence>
<name>A0A834E1J0_9CHIR</name>
<dbReference type="AlphaFoldDB" id="A0A834E1J0"/>
<organism evidence="1 2">
    <name type="scientific">Phyllostomus discolor</name>
    <name type="common">pale spear-nosed bat</name>
    <dbReference type="NCBI Taxonomy" id="89673"/>
    <lineage>
        <taxon>Eukaryota</taxon>
        <taxon>Metazoa</taxon>
        <taxon>Chordata</taxon>
        <taxon>Craniata</taxon>
        <taxon>Vertebrata</taxon>
        <taxon>Euteleostomi</taxon>
        <taxon>Mammalia</taxon>
        <taxon>Eutheria</taxon>
        <taxon>Laurasiatheria</taxon>
        <taxon>Chiroptera</taxon>
        <taxon>Yangochiroptera</taxon>
        <taxon>Phyllostomidae</taxon>
        <taxon>Phyllostominae</taxon>
        <taxon>Phyllostomus</taxon>
    </lineage>
</organism>
<comment type="caution">
    <text evidence="1">The sequence shown here is derived from an EMBL/GenBank/DDBJ whole genome shotgun (WGS) entry which is preliminary data.</text>
</comment>
<sequence length="184" mass="18713">MTAPACSGSTGPSKEHSQTYIPLAATPSLLSQAPGEQDLQGRVGWWRPRTLVWLGPRDSLAPTGGPLLGVALTPVSSLTGGSLSPPPGGHQLSLAQGSSPLAPSPVPPAGVALLLRPRPSKGPTLSPVPLGLGQAGCLPARRGWSPTLGRGLAACLHGRSISLGHSRGGQFLFSAPTNIQFCIF</sequence>
<dbReference type="Proteomes" id="UP000664940">
    <property type="component" value="Unassembled WGS sequence"/>
</dbReference>
<dbReference type="EMBL" id="JABVXQ010000006">
    <property type="protein sequence ID" value="KAF6104230.1"/>
    <property type="molecule type" value="Genomic_DNA"/>
</dbReference>
<proteinExistence type="predicted"/>
<evidence type="ECO:0000313" key="2">
    <source>
        <dbReference type="Proteomes" id="UP000664940"/>
    </source>
</evidence>
<accession>A0A834E1J0</accession>
<protein>
    <submittedName>
        <fullName evidence="1">Uncharacterized protein</fullName>
    </submittedName>
</protein>